<dbReference type="Proteomes" id="UP001372834">
    <property type="component" value="Unassembled WGS sequence"/>
</dbReference>
<comment type="caution">
    <text evidence="1">The sequence shown here is derived from an EMBL/GenBank/DDBJ whole genome shotgun (WGS) entry which is preliminary data.</text>
</comment>
<protein>
    <submittedName>
        <fullName evidence="1">Uncharacterized protein</fullName>
    </submittedName>
</protein>
<sequence length="95" mass="10398">MGLQDKSCDYDATLKFHVAPRVMALGDEPVGQSKVVDVGQARRCRRTSGGRWANLTWAHSDIFAGIGSFTFQSDGLTISMDNLIIVIDSLQLVKL</sequence>
<reference evidence="1 2" key="1">
    <citation type="submission" date="2023-10" db="EMBL/GenBank/DDBJ databases">
        <title>Genomes of two closely related lineages of the louse Polyplax serrata with different host specificities.</title>
        <authorList>
            <person name="Martinu J."/>
            <person name="Tarabai H."/>
            <person name="Stefka J."/>
            <person name="Hypsa V."/>
        </authorList>
    </citation>
    <scope>NUCLEOTIDE SEQUENCE [LARGE SCALE GENOMIC DNA]</scope>
    <source>
        <strain evidence="1">HR10_N</strain>
    </source>
</reference>
<accession>A0AAN8NWZ9</accession>
<evidence type="ECO:0000313" key="2">
    <source>
        <dbReference type="Proteomes" id="UP001372834"/>
    </source>
</evidence>
<organism evidence="1 2">
    <name type="scientific">Polyplax serrata</name>
    <name type="common">Common mouse louse</name>
    <dbReference type="NCBI Taxonomy" id="468196"/>
    <lineage>
        <taxon>Eukaryota</taxon>
        <taxon>Metazoa</taxon>
        <taxon>Ecdysozoa</taxon>
        <taxon>Arthropoda</taxon>
        <taxon>Hexapoda</taxon>
        <taxon>Insecta</taxon>
        <taxon>Pterygota</taxon>
        <taxon>Neoptera</taxon>
        <taxon>Paraneoptera</taxon>
        <taxon>Psocodea</taxon>
        <taxon>Troctomorpha</taxon>
        <taxon>Phthiraptera</taxon>
        <taxon>Anoplura</taxon>
        <taxon>Polyplacidae</taxon>
        <taxon>Polyplax</taxon>
    </lineage>
</organism>
<proteinExistence type="predicted"/>
<evidence type="ECO:0000313" key="1">
    <source>
        <dbReference type="EMBL" id="KAK6619530.1"/>
    </source>
</evidence>
<dbReference type="AlphaFoldDB" id="A0AAN8NWZ9"/>
<dbReference type="EMBL" id="JAWJWE010000040">
    <property type="protein sequence ID" value="KAK6619530.1"/>
    <property type="molecule type" value="Genomic_DNA"/>
</dbReference>
<gene>
    <name evidence="1" type="ORF">RUM43_012287</name>
</gene>
<name>A0AAN8NWZ9_POLSC</name>